<dbReference type="Proteomes" id="UP000095230">
    <property type="component" value="Unassembled WGS sequence"/>
</dbReference>
<keyword evidence="4" id="KW-1185">Reference proteome</keyword>
<reference evidence="1 4" key="2">
    <citation type="submission" date="2021-05" db="EMBL/GenBank/DDBJ databases">
        <title>Molecular characterization for Shewanella algae harboring chromosomal blaOXA-55-like strains isolated from clinical and environment sample.</title>
        <authorList>
            <person name="Ohama Y."/>
            <person name="Aoki K."/>
            <person name="Harada S."/>
            <person name="Moriya K."/>
            <person name="Ishii Y."/>
            <person name="Tateda K."/>
        </authorList>
    </citation>
    <scope>NUCLEOTIDE SEQUENCE [LARGE SCALE GENOMIC DNA]</scope>
    <source>
        <strain evidence="1 4">MBTL60-118</strain>
    </source>
</reference>
<dbReference type="AlphaFoldDB" id="A0A1E5IZA0"/>
<sequence>MRVYRKFHKAPVRVLRISRKRFGLRLKRDMLVLKDALSQEKQETKDMLVTYKRYTRKQANKDELKLANQQLADLIKGLGLGMFAVLPFAPITIPIVVKLGKVVGVEVLPSSFNNLSERKAHLGRLAQQQKRSVEKASSK</sequence>
<dbReference type="Proteomes" id="UP000773469">
    <property type="component" value="Unassembled WGS sequence"/>
</dbReference>
<dbReference type="EMBL" id="MCBT01000001">
    <property type="protein sequence ID" value="OEG75899.1"/>
    <property type="molecule type" value="Genomic_DNA"/>
</dbReference>
<dbReference type="STRING" id="23.BEL05_16930"/>
<proteinExistence type="predicted"/>
<accession>A0A1E5IZA0</accession>
<reference evidence="2 3" key="1">
    <citation type="submission" date="2016-07" db="EMBL/GenBank/DDBJ databases">
        <title>Whole-genome of two Shewanella species isolated from a digestive organ of sea cucumber Apostichopus japonicus Selenka 1867.</title>
        <authorList>
            <person name="Hong H.-H."/>
            <person name="Choi H."/>
            <person name="Cheon S."/>
            <person name="Oh J.-S."/>
            <person name="Lee H.-G."/>
            <person name="Park C."/>
        </authorList>
    </citation>
    <scope>NUCLEOTIDE SEQUENCE [LARGE SCALE GENOMIC DNA]</scope>
    <source>
        <strain evidence="2 3">CSB03KR</strain>
    </source>
</reference>
<protein>
    <recommendedName>
        <fullName evidence="5">Letm1 RBD domain-containing protein</fullName>
    </recommendedName>
</protein>
<organism evidence="2 3">
    <name type="scientific">Shewanella colwelliana</name>
    <name type="common">Alteromonas colwelliana</name>
    <dbReference type="NCBI Taxonomy" id="23"/>
    <lineage>
        <taxon>Bacteria</taxon>
        <taxon>Pseudomonadati</taxon>
        <taxon>Pseudomonadota</taxon>
        <taxon>Gammaproteobacteria</taxon>
        <taxon>Alteromonadales</taxon>
        <taxon>Shewanellaceae</taxon>
        <taxon>Shewanella</taxon>
    </lineage>
</organism>
<gene>
    <name evidence="2" type="ORF">BEL05_16930</name>
    <name evidence="1" type="ORF">TUM3794_22650</name>
</gene>
<evidence type="ECO:0008006" key="5">
    <source>
        <dbReference type="Google" id="ProtNLM"/>
    </source>
</evidence>
<dbReference type="RefSeq" id="WP_028764907.1">
    <property type="nucleotide sequence ID" value="NZ_BPEU01000015.1"/>
</dbReference>
<evidence type="ECO:0000313" key="2">
    <source>
        <dbReference type="EMBL" id="OEG75899.1"/>
    </source>
</evidence>
<evidence type="ECO:0000313" key="1">
    <source>
        <dbReference type="EMBL" id="GIU41504.1"/>
    </source>
</evidence>
<dbReference type="OrthoDB" id="5298506at2"/>
<name>A0A1E5IZA0_SHECO</name>
<comment type="caution">
    <text evidence="2">The sequence shown here is derived from an EMBL/GenBank/DDBJ whole genome shotgun (WGS) entry which is preliminary data.</text>
</comment>
<evidence type="ECO:0000313" key="3">
    <source>
        <dbReference type="Proteomes" id="UP000095230"/>
    </source>
</evidence>
<dbReference type="EMBL" id="BPEU01000015">
    <property type="protein sequence ID" value="GIU41504.1"/>
    <property type="molecule type" value="Genomic_DNA"/>
</dbReference>
<evidence type="ECO:0000313" key="4">
    <source>
        <dbReference type="Proteomes" id="UP000773469"/>
    </source>
</evidence>